<dbReference type="SMART" id="SM01118">
    <property type="entry name" value="CYTH"/>
    <property type="match status" value="1"/>
</dbReference>
<dbReference type="Gene3D" id="2.40.320.10">
    <property type="entry name" value="Hypothetical Protein Pfu-838710-001"/>
    <property type="match status" value="1"/>
</dbReference>
<comment type="caution">
    <text evidence="2">The sequence shown here is derived from an EMBL/GenBank/DDBJ whole genome shotgun (WGS) entry which is preliminary data.</text>
</comment>
<dbReference type="EMBL" id="JAIOIU010000040">
    <property type="protein sequence ID" value="MBZ0159297.1"/>
    <property type="molecule type" value="Genomic_DNA"/>
</dbReference>
<dbReference type="InterPro" id="IPR033469">
    <property type="entry name" value="CYTH-like_dom_sf"/>
</dbReference>
<dbReference type="Proteomes" id="UP001197609">
    <property type="component" value="Unassembled WGS sequence"/>
</dbReference>
<dbReference type="AlphaFoldDB" id="A0AAJ1EK17"/>
<dbReference type="InterPro" id="IPR008173">
    <property type="entry name" value="Adenylyl_cyclase_CyaB"/>
</dbReference>
<dbReference type="PANTHER" id="PTHR21028">
    <property type="entry name" value="SI:CH211-156B7.4"/>
    <property type="match status" value="1"/>
</dbReference>
<evidence type="ECO:0000313" key="2">
    <source>
        <dbReference type="EMBL" id="MBZ0159297.1"/>
    </source>
</evidence>
<evidence type="ECO:0000313" key="3">
    <source>
        <dbReference type="Proteomes" id="UP001197609"/>
    </source>
</evidence>
<feature type="domain" description="CYTH" evidence="1">
    <location>
        <begin position="1"/>
        <end position="168"/>
    </location>
</feature>
<dbReference type="PROSITE" id="PS51707">
    <property type="entry name" value="CYTH"/>
    <property type="match status" value="1"/>
</dbReference>
<gene>
    <name evidence="2" type="ORF">K8G79_04040</name>
</gene>
<dbReference type="InterPro" id="IPR023577">
    <property type="entry name" value="CYTH_domain"/>
</dbReference>
<sequence>MLNIELKARCEDLGKLRELCESLGAEGQEPERQVDTYFNVNHGRLKLREGLESGAELIYYIRGDVAGVQESHCEIYRVEDAEGLKAMLAKALGVSIVVAKRRETFVLDNIRIHLDKTQGLGSFVELHGTIDEPGELPIVADEVQGVQQALGIDPHSLVGESYATLAAAVEAERARHYAN</sequence>
<protein>
    <submittedName>
        <fullName evidence="2">Class IV adenylate cyclase</fullName>
    </submittedName>
</protein>
<accession>A0AAJ1EK17</accession>
<name>A0AAJ1EK17_9BACT</name>
<organism evidence="2 3">
    <name type="scientific">Candidatus Methylomirabilis tolerans</name>
    <dbReference type="NCBI Taxonomy" id="3123416"/>
    <lineage>
        <taxon>Bacteria</taxon>
        <taxon>Candidatus Methylomirabilota</taxon>
        <taxon>Candidatus Methylomirabilia</taxon>
        <taxon>Candidatus Methylomirabilales</taxon>
        <taxon>Candidatus Methylomirabilaceae</taxon>
        <taxon>Candidatus Methylomirabilis</taxon>
    </lineage>
</organism>
<proteinExistence type="predicted"/>
<reference evidence="2 3" key="1">
    <citation type="journal article" date="2021" name="bioRxiv">
        <title>Unraveling nitrogen, sulfur and carbon metabolic pathways and microbial community transcriptional responses to substrate deprivation and toxicity stresses in a bioreactor mimicking anoxic brackish coastal sediment conditions.</title>
        <authorList>
            <person name="Martins P.D."/>
            <person name="Echeveste M.J."/>
            <person name="Arshad A."/>
            <person name="Kurth J."/>
            <person name="Ouboter H."/>
            <person name="Jetten M.S.M."/>
            <person name="Welte C.U."/>
        </authorList>
    </citation>
    <scope>NUCLEOTIDE SEQUENCE [LARGE SCALE GENOMIC DNA]</scope>
    <source>
        <strain evidence="2">MAG_38</strain>
    </source>
</reference>
<dbReference type="Pfam" id="PF01928">
    <property type="entry name" value="CYTH"/>
    <property type="match status" value="1"/>
</dbReference>
<dbReference type="SUPFAM" id="SSF55154">
    <property type="entry name" value="CYTH-like phosphatases"/>
    <property type="match status" value="1"/>
</dbReference>
<evidence type="ECO:0000259" key="1">
    <source>
        <dbReference type="PROSITE" id="PS51707"/>
    </source>
</evidence>
<dbReference type="PANTHER" id="PTHR21028:SF2">
    <property type="entry name" value="CYTH DOMAIN-CONTAINING PROTEIN"/>
    <property type="match status" value="1"/>
</dbReference>
<dbReference type="CDD" id="cd07890">
    <property type="entry name" value="CYTH-like_AC_IV-like"/>
    <property type="match status" value="1"/>
</dbReference>